<feature type="domain" description="Topo IA-type catalytic" evidence="4">
    <location>
        <begin position="363"/>
        <end position="784"/>
    </location>
</feature>
<dbReference type="InterPro" id="IPR014942">
    <property type="entry name" value="AbiEii"/>
</dbReference>
<dbReference type="InterPro" id="IPR013825">
    <property type="entry name" value="Topo_IA_cen_sub2"/>
</dbReference>
<evidence type="ECO:0000259" key="4">
    <source>
        <dbReference type="PROSITE" id="PS52039"/>
    </source>
</evidence>
<dbReference type="HOGENOM" id="CLU_316582_0_0_9"/>
<dbReference type="SMART" id="SM00437">
    <property type="entry name" value="TOP1Ac"/>
    <property type="match status" value="1"/>
</dbReference>
<dbReference type="Proteomes" id="UP000003793">
    <property type="component" value="Unassembled WGS sequence"/>
</dbReference>
<reference evidence="5 6" key="2">
    <citation type="submission" date="2009-03" db="EMBL/GenBank/DDBJ databases">
        <title>Draft genome sequence of Coprococcus comes (ATCC 27758).</title>
        <authorList>
            <person name="Sudarsanam P."/>
            <person name="Ley R."/>
            <person name="Guruge J."/>
            <person name="Turnbaugh P.J."/>
            <person name="Mahowald M."/>
            <person name="Liep D."/>
            <person name="Gordon J."/>
        </authorList>
    </citation>
    <scope>NUCLEOTIDE SEQUENCE [LARGE SCALE GENOMIC DNA]</scope>
    <source>
        <strain evidence="5 6">ATCC 27758</strain>
    </source>
</reference>
<dbReference type="Pfam" id="PF08843">
    <property type="entry name" value="AbiEii"/>
    <property type="match status" value="1"/>
</dbReference>
<dbReference type="PRINTS" id="PR00417">
    <property type="entry name" value="PRTPISMRASEI"/>
</dbReference>
<dbReference type="InterPro" id="IPR023405">
    <property type="entry name" value="Topo_IA_core_domain"/>
</dbReference>
<name>C0BCS1_9FIRM</name>
<dbReference type="GeneID" id="92824726"/>
<dbReference type="Gene3D" id="3.10.450.620">
    <property type="entry name" value="JHP933, nucleotidyltransferase-like core domain"/>
    <property type="match status" value="1"/>
</dbReference>
<dbReference type="GO" id="GO:0003917">
    <property type="term" value="F:DNA topoisomerase type I (single strand cut, ATP-independent) activity"/>
    <property type="evidence" value="ECO:0007669"/>
    <property type="project" value="InterPro"/>
</dbReference>
<reference evidence="5 6" key="1">
    <citation type="submission" date="2009-02" db="EMBL/GenBank/DDBJ databases">
        <authorList>
            <person name="Fulton L."/>
            <person name="Clifton S."/>
            <person name="Fulton B."/>
            <person name="Xu J."/>
            <person name="Minx P."/>
            <person name="Pepin K.H."/>
            <person name="Johnson M."/>
            <person name="Bhonagiri V."/>
            <person name="Nash W.E."/>
            <person name="Mardis E.R."/>
            <person name="Wilson R.K."/>
        </authorList>
    </citation>
    <scope>NUCLEOTIDE SEQUENCE [LARGE SCALE GENOMIC DNA]</scope>
    <source>
        <strain evidence="5 6">ATCC 27758</strain>
    </source>
</reference>
<dbReference type="InterPro" id="IPR013497">
    <property type="entry name" value="Topo_IA_cen"/>
</dbReference>
<keyword evidence="1" id="KW-0799">Topoisomerase</keyword>
<dbReference type="EMBL" id="ABVR01000042">
    <property type="protein sequence ID" value="EEG88872.1"/>
    <property type="molecule type" value="Genomic_DNA"/>
</dbReference>
<dbReference type="Gene3D" id="1.10.290.10">
    <property type="entry name" value="Topoisomerase I, domain 4"/>
    <property type="match status" value="1"/>
</dbReference>
<sequence length="921" mass="103688">MLYVSSLPQVRDFAQQEAFRIDSSSLIPFIEKELLHIDLLNSFVPQMQNTSLVFQGGTALRLCYGAPRYSEDLDFSVGSDFYQAEKLNSLINENLIKQCNGEVSLKQPKDSIWNRNDVSNQTKVAKWFVKYDLNPNQRDIPLQKIKLEAASIGAHTSLTKNAICHYPQFFKEFPDLKIHVESCDEIMADKLLSFSASIYTRWRDLWDMNWMIEKSDITPATFPLLEYKILDYKTDSQEYKSNLENTIKNIPEFINSNEFLQEMKKMLPVETVETTLLDPNYRLKMISSGCKDIISGLKDELKEADCVVIATDVDPSGEGELLAWEALEKCGWRGPTKRMYFADEAPASVQKAFRERKTLPSMDKDGDYVKAVVRERWDLASMQFTRAATLVARKKGFRTVVRQGRLKSVMVKLTGDQLKAYNEYVRKPFYEARFKDENGNIFARKTDDPEDIRFDSPDQVDLSQLHDSAVVEDSRGKKHTAPGKLLDLAGLSAILAKQGFKPANVLKTYQEMYENQIVSYPRTEDKEVTPEQFGELLPLVDKIASVVGVDTSLLSHRAARKTHVKEGGAHGANRPGINVPESLAELENGYEKIGSAIYSVLAKNYLAMLAEDYEYELIKGHVRDFPEYVGQTQIPIKPGFKAIFDSDSSSTEKSEGEEAENACEFGKVASPYVHEGANKRPQKPTMKWLTKKLEKYNVGTGATRTSTLAEITANEERALMKENKGALTMTKCGEVSYALLANCQIASPEVTEKLFESMNEVGRFSRKPSDVINTVTDMVVHDMKAMQDNIGALDGMKLGDGNAIVIGKCPKCGKDLYATKNQFRCAGVHFKKTGEKDGKAVFAQDGTCDFSIYRFVGPKDKPKKLTDKNGREIAEKGKTSLIKGIKKKSGDGTYDAYLTLNRETWSLDMQFPEFKGKKHKG</sequence>
<comment type="caution">
    <text evidence="5">The sequence shown here is derived from an EMBL/GenBank/DDBJ whole genome shotgun (WGS) entry which is preliminary data.</text>
</comment>
<evidence type="ECO:0000256" key="2">
    <source>
        <dbReference type="ARBA" id="ARBA00023125"/>
    </source>
</evidence>
<organism evidence="5 6">
    <name type="scientific">Coprococcus comes ATCC 27758</name>
    <dbReference type="NCBI Taxonomy" id="470146"/>
    <lineage>
        <taxon>Bacteria</taxon>
        <taxon>Bacillati</taxon>
        <taxon>Bacillota</taxon>
        <taxon>Clostridia</taxon>
        <taxon>Lachnospirales</taxon>
        <taxon>Lachnospiraceae</taxon>
        <taxon>Coprococcus</taxon>
    </lineage>
</organism>
<dbReference type="AlphaFoldDB" id="C0BCS1"/>
<dbReference type="Gene3D" id="2.70.20.10">
    <property type="entry name" value="Topoisomerase I, domain 3"/>
    <property type="match status" value="1"/>
</dbReference>
<dbReference type="InterPro" id="IPR013826">
    <property type="entry name" value="Topo_IA_cen_sub3"/>
</dbReference>
<dbReference type="InterPro" id="IPR013824">
    <property type="entry name" value="Topo_IA_cen_sub1"/>
</dbReference>
<dbReference type="GO" id="GO:0006281">
    <property type="term" value="P:DNA repair"/>
    <property type="evidence" value="ECO:0007669"/>
    <property type="project" value="TreeGrafter"/>
</dbReference>
<dbReference type="Gene3D" id="3.40.50.140">
    <property type="match status" value="1"/>
</dbReference>
<gene>
    <name evidence="5" type="ORF">COPCOM_02962</name>
</gene>
<dbReference type="InterPro" id="IPR003602">
    <property type="entry name" value="Topo_IA_DNA-bd_dom"/>
</dbReference>
<proteinExistence type="predicted"/>
<evidence type="ECO:0000256" key="1">
    <source>
        <dbReference type="ARBA" id="ARBA00023029"/>
    </source>
</evidence>
<evidence type="ECO:0000313" key="5">
    <source>
        <dbReference type="EMBL" id="EEG88872.1"/>
    </source>
</evidence>
<dbReference type="CDD" id="cd01028">
    <property type="entry name" value="TOPRIM_TopoIA"/>
    <property type="match status" value="1"/>
</dbReference>
<dbReference type="GO" id="GO:0003677">
    <property type="term" value="F:DNA binding"/>
    <property type="evidence" value="ECO:0007669"/>
    <property type="project" value="UniProtKB-KW"/>
</dbReference>
<dbReference type="Gene3D" id="1.10.460.10">
    <property type="entry name" value="Topoisomerase I, domain 2"/>
    <property type="match status" value="1"/>
</dbReference>
<dbReference type="PANTHER" id="PTHR11390:SF21">
    <property type="entry name" value="DNA TOPOISOMERASE 3-ALPHA"/>
    <property type="match status" value="1"/>
</dbReference>
<protein>
    <submittedName>
        <fullName evidence="5">Putative DNA topoisomerase</fullName>
    </submittedName>
</protein>
<evidence type="ECO:0000313" key="6">
    <source>
        <dbReference type="Proteomes" id="UP000003793"/>
    </source>
</evidence>
<dbReference type="PANTHER" id="PTHR11390">
    <property type="entry name" value="PROKARYOTIC DNA TOPOISOMERASE"/>
    <property type="match status" value="1"/>
</dbReference>
<dbReference type="SUPFAM" id="SSF56712">
    <property type="entry name" value="Prokaryotic type I DNA topoisomerase"/>
    <property type="match status" value="1"/>
</dbReference>
<dbReference type="PROSITE" id="PS52039">
    <property type="entry name" value="TOPO_IA_2"/>
    <property type="match status" value="1"/>
</dbReference>
<keyword evidence="2" id="KW-0238">DNA-binding</keyword>
<keyword evidence="3 5" id="KW-0413">Isomerase</keyword>
<dbReference type="RefSeq" id="WP_008370647.1">
    <property type="nucleotide sequence ID" value="NZ_CP102277.1"/>
</dbReference>
<dbReference type="GO" id="GO:0006310">
    <property type="term" value="P:DNA recombination"/>
    <property type="evidence" value="ECO:0007669"/>
    <property type="project" value="TreeGrafter"/>
</dbReference>
<accession>C0BCS1</accession>
<dbReference type="GO" id="GO:0006265">
    <property type="term" value="P:DNA topological change"/>
    <property type="evidence" value="ECO:0007669"/>
    <property type="project" value="InterPro"/>
</dbReference>
<dbReference type="InterPro" id="IPR000380">
    <property type="entry name" value="Topo_IA"/>
</dbReference>
<evidence type="ECO:0000256" key="3">
    <source>
        <dbReference type="ARBA" id="ARBA00023235"/>
    </source>
</evidence>
<dbReference type="Pfam" id="PF01131">
    <property type="entry name" value="Topoisom_bac"/>
    <property type="match status" value="1"/>
</dbReference>